<evidence type="ECO:0000313" key="2">
    <source>
        <dbReference type="EMBL" id="KGP90146.1"/>
    </source>
</evidence>
<proteinExistence type="predicted"/>
<accession>A0A0A2UUF6</accession>
<keyword evidence="1" id="KW-0812">Transmembrane</keyword>
<feature type="transmembrane region" description="Helical" evidence="1">
    <location>
        <begin position="70"/>
        <end position="89"/>
    </location>
</feature>
<dbReference type="AlphaFoldDB" id="A0A0A2UUF6"/>
<keyword evidence="3" id="KW-1185">Reference proteome</keyword>
<organism evidence="2 3">
    <name type="scientific">Pontibacillus chungwhensis BH030062</name>
    <dbReference type="NCBI Taxonomy" id="1385513"/>
    <lineage>
        <taxon>Bacteria</taxon>
        <taxon>Bacillati</taxon>
        <taxon>Bacillota</taxon>
        <taxon>Bacilli</taxon>
        <taxon>Bacillales</taxon>
        <taxon>Bacillaceae</taxon>
        <taxon>Pontibacillus</taxon>
    </lineage>
</organism>
<dbReference type="STRING" id="1385513.N780_06895"/>
<feature type="transmembrane region" description="Helical" evidence="1">
    <location>
        <begin position="101"/>
        <end position="119"/>
    </location>
</feature>
<keyword evidence="1" id="KW-0472">Membrane</keyword>
<gene>
    <name evidence="2" type="ORF">N780_06895</name>
</gene>
<sequence>MFGILERHHKWVNASVFIGIGALMAAVSFLSLSFYMLYIGILLLALLQLVTDSSVEASLSSSEESVMKRFGWKVVKGFPVVFVFMLIIINEKPGEVPEGESEKFFLLGTIFVSGLFARLRKNPNTYQDPDPLRESQVRLAALLLAIALVFFATLFGVGRMFE</sequence>
<protein>
    <submittedName>
        <fullName evidence="2">Uncharacterized protein</fullName>
    </submittedName>
</protein>
<keyword evidence="1" id="KW-1133">Transmembrane helix</keyword>
<dbReference type="Proteomes" id="UP000030153">
    <property type="component" value="Unassembled WGS sequence"/>
</dbReference>
<feature type="transmembrane region" description="Helical" evidence="1">
    <location>
        <begin position="12"/>
        <end position="30"/>
    </location>
</feature>
<dbReference type="RefSeq" id="WP_036786679.1">
    <property type="nucleotide sequence ID" value="NZ_AVBG01000016.1"/>
</dbReference>
<feature type="transmembrane region" description="Helical" evidence="1">
    <location>
        <begin position="139"/>
        <end position="161"/>
    </location>
</feature>
<name>A0A0A2UUF6_9BACI</name>
<dbReference type="EMBL" id="AVBG01000016">
    <property type="protein sequence ID" value="KGP90146.1"/>
    <property type="molecule type" value="Genomic_DNA"/>
</dbReference>
<comment type="caution">
    <text evidence="2">The sequence shown here is derived from an EMBL/GenBank/DDBJ whole genome shotgun (WGS) entry which is preliminary data.</text>
</comment>
<reference evidence="2 3" key="1">
    <citation type="submission" date="2013-08" db="EMBL/GenBank/DDBJ databases">
        <title>Genome of Pontibacillus chungwhensis.</title>
        <authorList>
            <person name="Wang Q."/>
            <person name="Wang G."/>
        </authorList>
    </citation>
    <scope>NUCLEOTIDE SEQUENCE [LARGE SCALE GENOMIC DNA]</scope>
    <source>
        <strain evidence="2 3">BH030062</strain>
    </source>
</reference>
<evidence type="ECO:0000256" key="1">
    <source>
        <dbReference type="SAM" id="Phobius"/>
    </source>
</evidence>
<evidence type="ECO:0000313" key="3">
    <source>
        <dbReference type="Proteomes" id="UP000030153"/>
    </source>
</evidence>